<dbReference type="CDD" id="cd04301">
    <property type="entry name" value="NAT_SF"/>
    <property type="match status" value="1"/>
</dbReference>
<dbReference type="InterPro" id="IPR000182">
    <property type="entry name" value="GNAT_dom"/>
</dbReference>
<sequence length="246" mass="26863">MLDKGWISRGIHRLVDSGLVERAPDETDKRRVQLRLSPAGRVRATALDDRLNAHAASLLSPLSPVQDGHLASILEQVLINLDPNLRPPFLSCSGQQVLYRRALPSDWPQIQELLRTASLPTEDAADHLARFTVGVSGADVIAVGGFEDYGADALLRSFVVARQLRGQHHGSALLRHVLRDAGTTGVKHVYLLTESAAPFFERHGFLSVARKDAPPAIRDTREFKQLCPASACLMALSLSNLDDTPC</sequence>
<dbReference type="InterPro" id="IPR000835">
    <property type="entry name" value="HTH_MarR-typ"/>
</dbReference>
<dbReference type="Pfam" id="PF13508">
    <property type="entry name" value="Acetyltransf_7"/>
    <property type="match status" value="1"/>
</dbReference>
<dbReference type="InterPro" id="IPR036390">
    <property type="entry name" value="WH_DNA-bd_sf"/>
</dbReference>
<reference evidence="3 4" key="1">
    <citation type="submission" date="2020-03" db="EMBL/GenBank/DDBJ databases">
        <title>Genome sequence of strain Massilia sp. TW-1.</title>
        <authorList>
            <person name="Chaudhary D.K."/>
        </authorList>
    </citation>
    <scope>NUCLEOTIDE SEQUENCE [LARGE SCALE GENOMIC DNA]</scope>
    <source>
        <strain evidence="3 4">TW-1</strain>
    </source>
</reference>
<dbReference type="SUPFAM" id="SSF55729">
    <property type="entry name" value="Acyl-CoA N-acyltransferases (Nat)"/>
    <property type="match status" value="1"/>
</dbReference>
<accession>A0ABX0P8H5</accession>
<dbReference type="PROSITE" id="PS51186">
    <property type="entry name" value="GNAT"/>
    <property type="match status" value="1"/>
</dbReference>
<keyword evidence="4" id="KW-1185">Reference proteome</keyword>
<dbReference type="NCBIfam" id="NF040501">
    <property type="entry name" value="resist_ArsN2"/>
    <property type="match status" value="1"/>
</dbReference>
<organism evidence="3 4">
    <name type="scientific">Telluria antibiotica</name>
    <dbReference type="NCBI Taxonomy" id="2717319"/>
    <lineage>
        <taxon>Bacteria</taxon>
        <taxon>Pseudomonadati</taxon>
        <taxon>Pseudomonadota</taxon>
        <taxon>Betaproteobacteria</taxon>
        <taxon>Burkholderiales</taxon>
        <taxon>Oxalobacteraceae</taxon>
        <taxon>Telluria group</taxon>
        <taxon>Telluria</taxon>
    </lineage>
</organism>
<evidence type="ECO:0000259" key="1">
    <source>
        <dbReference type="PROSITE" id="PS50995"/>
    </source>
</evidence>
<dbReference type="SUPFAM" id="SSF46785">
    <property type="entry name" value="Winged helix' DNA-binding domain"/>
    <property type="match status" value="1"/>
</dbReference>
<feature type="domain" description="HTH marR-type" evidence="1">
    <location>
        <begin position="1"/>
        <end position="79"/>
    </location>
</feature>
<feature type="domain" description="N-acetyltransferase" evidence="2">
    <location>
        <begin position="97"/>
        <end position="239"/>
    </location>
</feature>
<name>A0ABX0P8H5_9BURK</name>
<dbReference type="InterPro" id="IPR036388">
    <property type="entry name" value="WH-like_DNA-bd_sf"/>
</dbReference>
<evidence type="ECO:0000313" key="3">
    <source>
        <dbReference type="EMBL" id="NIA53265.1"/>
    </source>
</evidence>
<dbReference type="Proteomes" id="UP000716322">
    <property type="component" value="Unassembled WGS sequence"/>
</dbReference>
<dbReference type="Gene3D" id="1.10.10.10">
    <property type="entry name" value="Winged helix-like DNA-binding domain superfamily/Winged helix DNA-binding domain"/>
    <property type="match status" value="1"/>
</dbReference>
<dbReference type="PROSITE" id="PS50995">
    <property type="entry name" value="HTH_MARR_2"/>
    <property type="match status" value="1"/>
</dbReference>
<gene>
    <name evidence="3" type="ORF">HAV22_06300</name>
</gene>
<proteinExistence type="predicted"/>
<protein>
    <submittedName>
        <fullName evidence="3">GNAT family N-acetyltransferase</fullName>
    </submittedName>
</protein>
<comment type="caution">
    <text evidence="3">The sequence shown here is derived from an EMBL/GenBank/DDBJ whole genome shotgun (WGS) entry which is preliminary data.</text>
</comment>
<dbReference type="EMBL" id="JAAQOM010000003">
    <property type="protein sequence ID" value="NIA53265.1"/>
    <property type="molecule type" value="Genomic_DNA"/>
</dbReference>
<evidence type="ECO:0000259" key="2">
    <source>
        <dbReference type="PROSITE" id="PS51186"/>
    </source>
</evidence>
<dbReference type="Gene3D" id="3.40.630.30">
    <property type="match status" value="1"/>
</dbReference>
<evidence type="ECO:0000313" key="4">
    <source>
        <dbReference type="Proteomes" id="UP000716322"/>
    </source>
</evidence>
<dbReference type="InterPro" id="IPR016181">
    <property type="entry name" value="Acyl_CoA_acyltransferase"/>
</dbReference>